<dbReference type="EMBL" id="BAAANB010000001">
    <property type="protein sequence ID" value="GAA2020412.1"/>
    <property type="molecule type" value="Genomic_DNA"/>
</dbReference>
<evidence type="ECO:0000313" key="1">
    <source>
        <dbReference type="EMBL" id="GAA2020412.1"/>
    </source>
</evidence>
<reference evidence="1 2" key="1">
    <citation type="journal article" date="2019" name="Int. J. Syst. Evol. Microbiol.">
        <title>The Global Catalogue of Microorganisms (GCM) 10K type strain sequencing project: providing services to taxonomists for standard genome sequencing and annotation.</title>
        <authorList>
            <consortium name="The Broad Institute Genomics Platform"/>
            <consortium name="The Broad Institute Genome Sequencing Center for Infectious Disease"/>
            <person name="Wu L."/>
            <person name="Ma J."/>
        </authorList>
    </citation>
    <scope>NUCLEOTIDE SEQUENCE [LARGE SCALE GENOMIC DNA]</scope>
    <source>
        <strain evidence="1 2">JCM 14283</strain>
    </source>
</reference>
<evidence type="ECO:0000313" key="2">
    <source>
        <dbReference type="Proteomes" id="UP001501285"/>
    </source>
</evidence>
<gene>
    <name evidence="1" type="ORF">GCM10009740_06010</name>
</gene>
<organism evidence="1 2">
    <name type="scientific">Terrabacter terrae</name>
    <dbReference type="NCBI Taxonomy" id="318434"/>
    <lineage>
        <taxon>Bacteria</taxon>
        <taxon>Bacillati</taxon>
        <taxon>Actinomycetota</taxon>
        <taxon>Actinomycetes</taxon>
        <taxon>Micrococcales</taxon>
        <taxon>Intrasporangiaceae</taxon>
        <taxon>Terrabacter</taxon>
    </lineage>
</organism>
<name>A0ABN2TT59_9MICO</name>
<comment type="caution">
    <text evidence="1">The sequence shown here is derived from an EMBL/GenBank/DDBJ whole genome shotgun (WGS) entry which is preliminary data.</text>
</comment>
<proteinExistence type="predicted"/>
<accession>A0ABN2TT59</accession>
<dbReference type="Proteomes" id="UP001501285">
    <property type="component" value="Unassembled WGS sequence"/>
</dbReference>
<protein>
    <submittedName>
        <fullName evidence="1">Uncharacterized protein</fullName>
    </submittedName>
</protein>
<keyword evidence="2" id="KW-1185">Reference proteome</keyword>
<sequence>MCANPTIPAHIGGRRFARARPARGLREACTPPETGRAGASPRFDNDWCTAPRGAVGALGAGPRLVACHG</sequence>